<dbReference type="PANTHER" id="PTHR43484">
    <property type="match status" value="1"/>
</dbReference>
<keyword evidence="10" id="KW-0282">Flagellum</keyword>
<keyword evidence="11" id="KW-1185">Reference proteome</keyword>
<dbReference type="PRINTS" id="PR00956">
    <property type="entry name" value="FLGMOTORFLIN"/>
</dbReference>
<dbReference type="Pfam" id="PF01052">
    <property type="entry name" value="FliMN_C"/>
    <property type="match status" value="1"/>
</dbReference>
<dbReference type="InterPro" id="IPR012826">
    <property type="entry name" value="FliN"/>
</dbReference>
<keyword evidence="6 7" id="KW-0472">Membrane</keyword>
<dbReference type="InterPro" id="IPR001543">
    <property type="entry name" value="FliN-like_C"/>
</dbReference>
<organism evidence="10 11">
    <name type="scientific">Marinobacter xestospongiae</name>
    <dbReference type="NCBI Taxonomy" id="994319"/>
    <lineage>
        <taxon>Bacteria</taxon>
        <taxon>Pseudomonadati</taxon>
        <taxon>Pseudomonadota</taxon>
        <taxon>Gammaproteobacteria</taxon>
        <taxon>Pseudomonadales</taxon>
        <taxon>Marinobacteraceae</taxon>
        <taxon>Marinobacter</taxon>
    </lineage>
</organism>
<keyword evidence="10" id="KW-0969">Cilium</keyword>
<keyword evidence="7" id="KW-0975">Bacterial flagellum</keyword>
<evidence type="ECO:0000259" key="9">
    <source>
        <dbReference type="Pfam" id="PF01052"/>
    </source>
</evidence>
<dbReference type="Gene3D" id="2.30.330.10">
    <property type="entry name" value="SpoA-like"/>
    <property type="match status" value="1"/>
</dbReference>
<comment type="subcellular location">
    <subcellularLocation>
        <location evidence="7">Cell membrane</location>
        <topology evidence="7">Peripheral membrane protein</topology>
        <orientation evidence="7">Cytoplasmic side</orientation>
    </subcellularLocation>
    <subcellularLocation>
        <location evidence="7">Bacterial flagellum basal body</location>
    </subcellularLocation>
</comment>
<sequence length="178" mass="18990">MADDDKKDEQEMSEDEKLAAEWEAAMEESGDEPAAEDAGGGEAGGDESERADEWAAAMAEAGDTPDEPEDDVRTAPMEEFGADSALAAGGESPDLDVILDIPVTISMEVGNTQIPIRNLLQLNQGSVIELDRLAGEPLDVLVNGTLIAHGEVVMVNEKFGIRLTDVISPGERIKRLQK</sequence>
<proteinExistence type="inferred from homology"/>
<evidence type="ECO:0000256" key="4">
    <source>
        <dbReference type="ARBA" id="ARBA00022500"/>
    </source>
</evidence>
<dbReference type="NCBIfam" id="TIGR02480">
    <property type="entry name" value="fliN"/>
    <property type="match status" value="1"/>
</dbReference>
<dbReference type="InterPro" id="IPR036429">
    <property type="entry name" value="SpoA-like_sf"/>
</dbReference>
<dbReference type="SUPFAM" id="SSF101801">
    <property type="entry name" value="Surface presentation of antigens (SPOA)"/>
    <property type="match status" value="1"/>
</dbReference>
<dbReference type="PANTHER" id="PTHR43484:SF1">
    <property type="entry name" value="FLAGELLAR MOTOR SWITCH PROTEIN FLIN"/>
    <property type="match status" value="1"/>
</dbReference>
<evidence type="ECO:0000256" key="3">
    <source>
        <dbReference type="ARBA" id="ARBA00022475"/>
    </source>
</evidence>
<dbReference type="InterPro" id="IPR001172">
    <property type="entry name" value="FliN_T3SS_HrcQb"/>
</dbReference>
<comment type="similarity">
    <text evidence="1 7">Belongs to the FliN/MopA/SpaO family.</text>
</comment>
<name>A0ABU3VTL9_9GAMM</name>
<comment type="function">
    <text evidence="7">FliN is one of three proteins (FliG, FliN, FliM) that form the rotor-mounted switch complex (C ring), located at the base of the basal body. This complex interacts with the CheY and CheZ chemotaxis proteins, in addition to contacting components of the motor that determine the direction of flagellar rotation.</text>
</comment>
<keyword evidence="10" id="KW-0966">Cell projection</keyword>
<feature type="domain" description="Flagellar motor switch protein FliN-like C-terminal" evidence="9">
    <location>
        <begin position="98"/>
        <end position="167"/>
    </location>
</feature>
<dbReference type="Proteomes" id="UP001269819">
    <property type="component" value="Unassembled WGS sequence"/>
</dbReference>
<feature type="compositionally biased region" description="Basic and acidic residues" evidence="8">
    <location>
        <begin position="1"/>
        <end position="20"/>
    </location>
</feature>
<feature type="region of interest" description="Disordered" evidence="8">
    <location>
        <begin position="1"/>
        <end position="89"/>
    </location>
</feature>
<evidence type="ECO:0000256" key="6">
    <source>
        <dbReference type="ARBA" id="ARBA00023136"/>
    </source>
</evidence>
<accession>A0ABU3VTL9</accession>
<dbReference type="EMBL" id="JAWIIJ010000002">
    <property type="protein sequence ID" value="MDV2077618.1"/>
    <property type="molecule type" value="Genomic_DNA"/>
</dbReference>
<evidence type="ECO:0000256" key="2">
    <source>
        <dbReference type="ARBA" id="ARBA00021897"/>
    </source>
</evidence>
<evidence type="ECO:0000313" key="11">
    <source>
        <dbReference type="Proteomes" id="UP001269819"/>
    </source>
</evidence>
<dbReference type="RefSeq" id="WP_316972526.1">
    <property type="nucleotide sequence ID" value="NZ_JAWIIJ010000002.1"/>
</dbReference>
<evidence type="ECO:0000313" key="10">
    <source>
        <dbReference type="EMBL" id="MDV2077618.1"/>
    </source>
</evidence>
<evidence type="ECO:0000256" key="1">
    <source>
        <dbReference type="ARBA" id="ARBA00009226"/>
    </source>
</evidence>
<evidence type="ECO:0000256" key="7">
    <source>
        <dbReference type="RuleBase" id="RU362074"/>
    </source>
</evidence>
<evidence type="ECO:0000256" key="5">
    <source>
        <dbReference type="ARBA" id="ARBA00022779"/>
    </source>
</evidence>
<reference evidence="10 11" key="1">
    <citation type="submission" date="2023-10" db="EMBL/GenBank/DDBJ databases">
        <title>Characteristics and mechanism of a salt-tolerant marine origin heterotrophic nitrifying- aerobic denitrifying bacteria Marinobacter xestospongiae HN1.</title>
        <authorList>
            <person name="Qi R."/>
        </authorList>
    </citation>
    <scope>NUCLEOTIDE SEQUENCE [LARGE SCALE GENOMIC DNA]</scope>
    <source>
        <strain evidence="10 11">HN1</strain>
    </source>
</reference>
<comment type="caution">
    <text evidence="10">The sequence shown here is derived from an EMBL/GenBank/DDBJ whole genome shotgun (WGS) entry which is preliminary data.</text>
</comment>
<keyword evidence="3 7" id="KW-1003">Cell membrane</keyword>
<gene>
    <name evidence="10" type="primary">fliN</name>
    <name evidence="10" type="ORF">RYS15_02945</name>
</gene>
<dbReference type="InterPro" id="IPR051469">
    <property type="entry name" value="FliN/MopA/SpaO"/>
</dbReference>
<feature type="compositionally biased region" description="Acidic residues" evidence="8">
    <location>
        <begin position="24"/>
        <end position="35"/>
    </location>
</feature>
<evidence type="ECO:0000256" key="8">
    <source>
        <dbReference type="SAM" id="MobiDB-lite"/>
    </source>
</evidence>
<keyword evidence="4 7" id="KW-0145">Chemotaxis</keyword>
<protein>
    <recommendedName>
        <fullName evidence="2 7">Flagellar motor switch protein FliN</fullName>
    </recommendedName>
</protein>
<keyword evidence="5 7" id="KW-0283">Flagellar rotation</keyword>